<dbReference type="PANTHER" id="PTHR41247">
    <property type="entry name" value="HTH-TYPE TRANSCRIPTIONAL REPRESSOR YCNK"/>
    <property type="match status" value="1"/>
</dbReference>
<reference evidence="1" key="1">
    <citation type="submission" date="2020-06" db="EMBL/GenBank/DDBJ databases">
        <title>A novel thermopfilic bacterium from Erzurum, Turkey.</title>
        <authorList>
            <person name="Adiguzel A."/>
            <person name="Ay H."/>
            <person name="Baltaci M.O."/>
        </authorList>
    </citation>
    <scope>NUCLEOTIDE SEQUENCE</scope>
    <source>
        <strain evidence="1">P2</strain>
    </source>
</reference>
<dbReference type="SUPFAM" id="SSF160387">
    <property type="entry name" value="NosL/MerB-like"/>
    <property type="match status" value="1"/>
</dbReference>
<name>A0A8J8GHN4_9BACI</name>
<evidence type="ECO:0000313" key="2">
    <source>
        <dbReference type="Proteomes" id="UP000625804"/>
    </source>
</evidence>
<protein>
    <submittedName>
        <fullName evidence="1">Nitrous oxide reductase accessory protein NosL</fullName>
    </submittedName>
</protein>
<dbReference type="EMBL" id="JABTTE010000017">
    <property type="protein sequence ID" value="NSL52505.1"/>
    <property type="molecule type" value="Genomic_DNA"/>
</dbReference>
<dbReference type="InterPro" id="IPR008719">
    <property type="entry name" value="N2O_reductase_NosL"/>
</dbReference>
<organism evidence="1 2">
    <name type="scientific">Calidifontibacillus erzurumensis</name>
    <dbReference type="NCBI Taxonomy" id="2741433"/>
    <lineage>
        <taxon>Bacteria</taxon>
        <taxon>Bacillati</taxon>
        <taxon>Bacillota</taxon>
        <taxon>Bacilli</taxon>
        <taxon>Bacillales</taxon>
        <taxon>Bacillaceae</taxon>
        <taxon>Calidifontibacillus/Schinkia group</taxon>
        <taxon>Calidifontibacillus</taxon>
    </lineage>
</organism>
<dbReference type="Pfam" id="PF05573">
    <property type="entry name" value="NosL"/>
    <property type="match status" value="1"/>
</dbReference>
<dbReference type="PROSITE" id="PS51257">
    <property type="entry name" value="PROKAR_LIPOPROTEIN"/>
    <property type="match status" value="1"/>
</dbReference>
<dbReference type="Proteomes" id="UP000625804">
    <property type="component" value="Unassembled WGS sequence"/>
</dbReference>
<gene>
    <name evidence="1" type="ORF">HR057_12150</name>
</gene>
<keyword evidence="2" id="KW-1185">Reference proteome</keyword>
<dbReference type="PANTHER" id="PTHR41247:SF1">
    <property type="entry name" value="HTH-TYPE TRANSCRIPTIONAL REPRESSOR YCNK"/>
    <property type="match status" value="1"/>
</dbReference>
<dbReference type="Gene3D" id="3.30.70.2050">
    <property type="match status" value="1"/>
</dbReference>
<dbReference type="RefSeq" id="WP_173731711.1">
    <property type="nucleotide sequence ID" value="NZ_JABTTE010000017.1"/>
</dbReference>
<proteinExistence type="predicted"/>
<comment type="caution">
    <text evidence="1">The sequence shown here is derived from an EMBL/GenBank/DDBJ whole genome shotgun (WGS) entry which is preliminary data.</text>
</comment>
<sequence length="170" mass="19007">MKVRNFSVIILLLLGILAGCSGKSAFEPVSIDTNVDSCDECHMGIQNLKASSEVILKDGTPKKFDDIGCMIIFLRDHLEEAANIFVHDYHTDEWVNLYEAYFVQNDTVSSPMGYNFAAFKSQEEAYNFKAEHGGELYTPEKLLKVDVEALKAAGHGDMEHTEQQDGHSKE</sequence>
<dbReference type="AlphaFoldDB" id="A0A8J8GHN4"/>
<evidence type="ECO:0000313" key="1">
    <source>
        <dbReference type="EMBL" id="NSL52505.1"/>
    </source>
</evidence>
<accession>A0A8J8GHN4</accession>